<dbReference type="InterPro" id="IPR029063">
    <property type="entry name" value="SAM-dependent_MTases_sf"/>
</dbReference>
<keyword evidence="1 6" id="KW-0489">Methyltransferase</keyword>
<name>A0A4D8Q368_AZOBR</name>
<keyword evidence="2 6" id="KW-0808">Transferase</keyword>
<evidence type="ECO:0000256" key="4">
    <source>
        <dbReference type="RuleBase" id="RU362026"/>
    </source>
</evidence>
<organism evidence="6 7">
    <name type="scientific">Azospirillum brasilense</name>
    <dbReference type="NCBI Taxonomy" id="192"/>
    <lineage>
        <taxon>Bacteria</taxon>
        <taxon>Pseudomonadati</taxon>
        <taxon>Pseudomonadota</taxon>
        <taxon>Alphaproteobacteria</taxon>
        <taxon>Rhodospirillales</taxon>
        <taxon>Azospirillaceae</taxon>
        <taxon>Azospirillum</taxon>
    </lineage>
</organism>
<evidence type="ECO:0000256" key="1">
    <source>
        <dbReference type="ARBA" id="ARBA00022603"/>
    </source>
</evidence>
<dbReference type="GO" id="GO:0032259">
    <property type="term" value="P:methylation"/>
    <property type="evidence" value="ECO:0007669"/>
    <property type="project" value="UniProtKB-KW"/>
</dbReference>
<feature type="domain" description="DNA methylase N-4/N-6" evidence="5">
    <location>
        <begin position="29"/>
        <end position="170"/>
    </location>
</feature>
<comment type="similarity">
    <text evidence="4">Belongs to the N(4)/N(6)-methyltransferase family.</text>
</comment>
<accession>A0A4D8Q368</accession>
<dbReference type="Pfam" id="PF01555">
    <property type="entry name" value="N6_N4_Mtase"/>
    <property type="match status" value="2"/>
</dbReference>
<sequence>MPYTVTIGGATLALGDCIERMQGLQDASVDLVLTDVPYSSGATREAGKTAYNKTMTRSTKEGGRDRWFGSDSLSTRGFMSLIRQCALEWQRILVPGGHLLCFIDWRMMDSLVDAVEADELRGLALRGEAADTIESADLRRAGLLVWDKVHLGMGRHFRNRHELILHFTKGVGREPVNRRTPNVLSHPPVRFGLHPTEKPEALLGELIEATCPLGGLVVDPFFGSCSTGAAAVKRGRRFFGVEREQRYFDAGWKRLADLNADLAA</sequence>
<comment type="catalytic activity">
    <reaction evidence="3">
        <text>a 2'-deoxyadenosine in DNA + S-adenosyl-L-methionine = an N(6)-methyl-2'-deoxyadenosine in DNA + S-adenosyl-L-homocysteine + H(+)</text>
        <dbReference type="Rhea" id="RHEA:15197"/>
        <dbReference type="Rhea" id="RHEA-COMP:12418"/>
        <dbReference type="Rhea" id="RHEA-COMP:12419"/>
        <dbReference type="ChEBI" id="CHEBI:15378"/>
        <dbReference type="ChEBI" id="CHEBI:57856"/>
        <dbReference type="ChEBI" id="CHEBI:59789"/>
        <dbReference type="ChEBI" id="CHEBI:90615"/>
        <dbReference type="ChEBI" id="CHEBI:90616"/>
        <dbReference type="EC" id="2.1.1.72"/>
    </reaction>
</comment>
<dbReference type="SUPFAM" id="SSF53335">
    <property type="entry name" value="S-adenosyl-L-methionine-dependent methyltransferases"/>
    <property type="match status" value="1"/>
</dbReference>
<gene>
    <name evidence="6" type="ORF">D3867_19590</name>
</gene>
<dbReference type="AlphaFoldDB" id="A0A4D8Q368"/>
<keyword evidence="6" id="KW-0614">Plasmid</keyword>
<evidence type="ECO:0000259" key="5">
    <source>
        <dbReference type="Pfam" id="PF01555"/>
    </source>
</evidence>
<reference evidence="6 7" key="1">
    <citation type="submission" date="2018-09" db="EMBL/GenBank/DDBJ databases">
        <title>Whole genome based analysis of evolution and adaptive divergence in Indian and Brazilian strains of Azospirillum brasilense.</title>
        <authorList>
            <person name="Singh C."/>
            <person name="Tripathi A.K."/>
        </authorList>
    </citation>
    <scope>NUCLEOTIDE SEQUENCE [LARGE SCALE GENOMIC DNA]</scope>
    <source>
        <strain evidence="6 7">MTCC4036</strain>
        <plasmid evidence="6 7">p1</plasmid>
    </source>
</reference>
<dbReference type="PRINTS" id="PR00508">
    <property type="entry name" value="S21N4MTFRASE"/>
</dbReference>
<dbReference type="EMBL" id="CP032331">
    <property type="protein sequence ID" value="QCO04987.1"/>
    <property type="molecule type" value="Genomic_DNA"/>
</dbReference>
<evidence type="ECO:0000313" key="7">
    <source>
        <dbReference type="Proteomes" id="UP000298596"/>
    </source>
</evidence>
<dbReference type="GO" id="GO:0009007">
    <property type="term" value="F:site-specific DNA-methyltransferase (adenine-specific) activity"/>
    <property type="evidence" value="ECO:0007669"/>
    <property type="project" value="UniProtKB-EC"/>
</dbReference>
<dbReference type="Gene3D" id="3.40.50.150">
    <property type="entry name" value="Vaccinia Virus protein VP39"/>
    <property type="match status" value="1"/>
</dbReference>
<proteinExistence type="inferred from homology"/>
<dbReference type="GO" id="GO:0003677">
    <property type="term" value="F:DNA binding"/>
    <property type="evidence" value="ECO:0007669"/>
    <property type="project" value="InterPro"/>
</dbReference>
<dbReference type="GO" id="GO:0008170">
    <property type="term" value="F:N-methyltransferase activity"/>
    <property type="evidence" value="ECO:0007669"/>
    <property type="project" value="InterPro"/>
</dbReference>
<protein>
    <recommendedName>
        <fullName evidence="4">Methyltransferase</fullName>
        <ecNumber evidence="4">2.1.1.-</ecNumber>
    </recommendedName>
</protein>
<dbReference type="InterPro" id="IPR001091">
    <property type="entry name" value="RM_Methyltransferase"/>
</dbReference>
<evidence type="ECO:0000313" key="6">
    <source>
        <dbReference type="EMBL" id="QCO04987.1"/>
    </source>
</evidence>
<evidence type="ECO:0000256" key="2">
    <source>
        <dbReference type="ARBA" id="ARBA00022679"/>
    </source>
</evidence>
<dbReference type="InterPro" id="IPR002941">
    <property type="entry name" value="DNA_methylase_N4/N6"/>
</dbReference>
<dbReference type="Proteomes" id="UP000298596">
    <property type="component" value="Plasmid p1"/>
</dbReference>
<geneLocation type="plasmid" evidence="6">
    <name>p1</name>
</geneLocation>
<dbReference type="EC" id="2.1.1.-" evidence="4"/>
<dbReference type="REBASE" id="312253">
    <property type="entry name" value="M.Abr4036ORF19590P"/>
</dbReference>
<feature type="domain" description="DNA methylase N-4/N-6" evidence="5">
    <location>
        <begin position="187"/>
        <end position="250"/>
    </location>
</feature>
<evidence type="ECO:0000256" key="3">
    <source>
        <dbReference type="ARBA" id="ARBA00047942"/>
    </source>
</evidence>